<dbReference type="PROSITE" id="PS51365">
    <property type="entry name" value="RENAL_DIPEPTIDASE_2"/>
    <property type="match status" value="1"/>
</dbReference>
<sequence length="414" mass="46030">MTDVKDVPTQNDAPMQQKNYTGYKSFSYLEPGTDYKVYPLAKELNRVPSRRPEITGEQEARVRRLFQEQLMISLHDHCFIAPEDLSQFLEFRRWGRDFTGYEGLSVSGLDAVFDNLMNGTAMITSRGGWKWDDIIYDLGMRLSDIAHQEMVVLCRTTEDIVNAKKNGQIAFIVSIEGAAMIENELDRLDILYGLGVRCLGIAYSEGNQLGAGLKEPNDGGLTTFGRQAVKRMNKLGIAIDVSHSGDRTALDTIEVSDKPIFITHAGARALWNSNRLKPDDVIRACAEKGGVIGIEAAPHTTLTEKHPRHSIESFMEHFEYCVNLVGIDHVAFGPDVLFGDHVGLHNALTEALSIGASRGHLSYEKVAYVDGIESPAEAFPNIVRWLVKHGYSDEDIGKAVGGNIMRVLKAAWYR</sequence>
<dbReference type="InterPro" id="IPR008257">
    <property type="entry name" value="Pept_M19"/>
</dbReference>
<comment type="caution">
    <text evidence="1">The sequence shown here is derived from an EMBL/GenBank/DDBJ whole genome shotgun (WGS) entry which is preliminary data.</text>
</comment>
<dbReference type="PANTHER" id="PTHR10443">
    <property type="entry name" value="MICROSOMAL DIPEPTIDASE"/>
    <property type="match status" value="1"/>
</dbReference>
<dbReference type="Pfam" id="PF01244">
    <property type="entry name" value="Peptidase_M19"/>
    <property type="match status" value="1"/>
</dbReference>
<proteinExistence type="predicted"/>
<dbReference type="PROSITE" id="PS00869">
    <property type="entry name" value="RENAL_DIPEPTIDASE_1"/>
    <property type="match status" value="1"/>
</dbReference>
<keyword evidence="2" id="KW-1185">Reference proteome</keyword>
<evidence type="ECO:0000313" key="2">
    <source>
        <dbReference type="Proteomes" id="UP001595803"/>
    </source>
</evidence>
<reference evidence="2" key="1">
    <citation type="journal article" date="2019" name="Int. J. Syst. Evol. Microbiol.">
        <title>The Global Catalogue of Microorganisms (GCM) 10K type strain sequencing project: providing services to taxonomists for standard genome sequencing and annotation.</title>
        <authorList>
            <consortium name="The Broad Institute Genomics Platform"/>
            <consortium name="The Broad Institute Genome Sequencing Center for Infectious Disease"/>
            <person name="Wu L."/>
            <person name="Ma J."/>
        </authorList>
    </citation>
    <scope>NUCLEOTIDE SEQUENCE [LARGE SCALE GENOMIC DNA]</scope>
    <source>
        <strain evidence="2">CCTCC AB 2017081</strain>
    </source>
</reference>
<dbReference type="InterPro" id="IPR032466">
    <property type="entry name" value="Metal_Hydrolase"/>
</dbReference>
<protein>
    <submittedName>
        <fullName evidence="1">Dipeptidase</fullName>
    </submittedName>
</protein>
<organism evidence="1 2">
    <name type="scientific">Deinococcus rufus</name>
    <dbReference type="NCBI Taxonomy" id="2136097"/>
    <lineage>
        <taxon>Bacteria</taxon>
        <taxon>Thermotogati</taxon>
        <taxon>Deinococcota</taxon>
        <taxon>Deinococci</taxon>
        <taxon>Deinococcales</taxon>
        <taxon>Deinococcaceae</taxon>
        <taxon>Deinococcus</taxon>
    </lineage>
</organism>
<evidence type="ECO:0000313" key="1">
    <source>
        <dbReference type="EMBL" id="MFC3831596.1"/>
    </source>
</evidence>
<dbReference type="Gene3D" id="3.20.20.140">
    <property type="entry name" value="Metal-dependent hydrolases"/>
    <property type="match status" value="1"/>
</dbReference>
<dbReference type="InterPro" id="IPR000180">
    <property type="entry name" value="Dipep_AS"/>
</dbReference>
<dbReference type="RefSeq" id="WP_322473699.1">
    <property type="nucleotide sequence ID" value="NZ_JBHRZG010000002.1"/>
</dbReference>
<dbReference type="PANTHER" id="PTHR10443:SF12">
    <property type="entry name" value="DIPEPTIDASE"/>
    <property type="match status" value="1"/>
</dbReference>
<accession>A0ABV7Z5S4</accession>
<dbReference type="EMBL" id="JBHRZG010000002">
    <property type="protein sequence ID" value="MFC3831596.1"/>
    <property type="molecule type" value="Genomic_DNA"/>
</dbReference>
<gene>
    <name evidence="1" type="ORF">ACFOSB_01820</name>
</gene>
<dbReference type="SUPFAM" id="SSF51556">
    <property type="entry name" value="Metallo-dependent hydrolases"/>
    <property type="match status" value="1"/>
</dbReference>
<dbReference type="Proteomes" id="UP001595803">
    <property type="component" value="Unassembled WGS sequence"/>
</dbReference>
<name>A0ABV7Z5S4_9DEIO</name>